<dbReference type="EMBL" id="CM041546">
    <property type="protein sequence ID" value="KAI3360670.1"/>
    <property type="molecule type" value="Genomic_DNA"/>
</dbReference>
<organism evidence="1 2">
    <name type="scientific">Scortum barcoo</name>
    <name type="common">barcoo grunter</name>
    <dbReference type="NCBI Taxonomy" id="214431"/>
    <lineage>
        <taxon>Eukaryota</taxon>
        <taxon>Metazoa</taxon>
        <taxon>Chordata</taxon>
        <taxon>Craniata</taxon>
        <taxon>Vertebrata</taxon>
        <taxon>Euteleostomi</taxon>
        <taxon>Actinopterygii</taxon>
        <taxon>Neopterygii</taxon>
        <taxon>Teleostei</taxon>
        <taxon>Neoteleostei</taxon>
        <taxon>Acanthomorphata</taxon>
        <taxon>Eupercaria</taxon>
        <taxon>Centrarchiformes</taxon>
        <taxon>Terapontoidei</taxon>
        <taxon>Terapontidae</taxon>
        <taxon>Scortum</taxon>
    </lineage>
</organism>
<reference evidence="1" key="1">
    <citation type="submission" date="2022-04" db="EMBL/GenBank/DDBJ databases">
        <title>Jade perch genome.</title>
        <authorList>
            <person name="Chao B."/>
        </authorList>
    </citation>
    <scope>NUCLEOTIDE SEQUENCE</scope>
    <source>
        <strain evidence="1">CB-2022</strain>
    </source>
</reference>
<protein>
    <submittedName>
        <fullName evidence="1">Uncharacterized protein</fullName>
    </submittedName>
</protein>
<gene>
    <name evidence="1" type="ORF">L3Q82_002535</name>
</gene>
<evidence type="ECO:0000313" key="1">
    <source>
        <dbReference type="EMBL" id="KAI3360670.1"/>
    </source>
</evidence>
<sequence length="453" mass="51697">MDFKDTLQLLQSGPIESILTGCITAWYSSCTALNRKALQREVKTAAQHITRTSELPSMEDLYTQRCRRKATKIIKDPSHPSYKLFCHCCRLADSSAAAFEPEPPGLRDSFIPQAISENYACKYSNEIQSVHFGGSHQQVTLHTGVLYLANQAPMPFCTVSPSRRHDPPAVWAHLDPILQFLAKDCTNVQNLHFFSDGPATQYKNCSNFHILSTEPHQRGFSVVTWNFFEASHGKGAPDGVGAALKRTADTLVRQGKDIPDAQSFFQLLKDTSKVKLFYVSEEEVEKRDEHLRQVPLFTIKGTMKMHEVLSVSPSILKYRDISCFCRAAEGVFDCPCHSLQEVGLVAMEATDQTERDFRPNAIEEHHIGQWCVVRYDDEPYPGIILQLEENNVKVKCMHRNGVNKFFWPSPRDDVNWYSDDQIMCLFPEPLALNKRSVQIEQQFWEFIMRKLDK</sequence>
<keyword evidence="2" id="KW-1185">Reference proteome</keyword>
<proteinExistence type="predicted"/>
<name>A0ACB8VZ17_9TELE</name>
<accession>A0ACB8VZ17</accession>
<comment type="caution">
    <text evidence="1">The sequence shown here is derived from an EMBL/GenBank/DDBJ whole genome shotgun (WGS) entry which is preliminary data.</text>
</comment>
<dbReference type="Proteomes" id="UP000831701">
    <property type="component" value="Chromosome 16"/>
</dbReference>
<evidence type="ECO:0000313" key="2">
    <source>
        <dbReference type="Proteomes" id="UP000831701"/>
    </source>
</evidence>